<dbReference type="InterPro" id="IPR050319">
    <property type="entry name" value="ABC_transp_ATP-bind"/>
</dbReference>
<gene>
    <name evidence="7" type="ORF">JYK14_14005</name>
</gene>
<feature type="compositionally biased region" description="Basic and acidic residues" evidence="5">
    <location>
        <begin position="1"/>
        <end position="19"/>
    </location>
</feature>
<dbReference type="SMART" id="SM00382">
    <property type="entry name" value="AAA"/>
    <property type="match status" value="1"/>
</dbReference>
<feature type="region of interest" description="Disordered" evidence="5">
    <location>
        <begin position="1"/>
        <end position="20"/>
    </location>
</feature>
<evidence type="ECO:0000256" key="1">
    <source>
        <dbReference type="ARBA" id="ARBA00005417"/>
    </source>
</evidence>
<feature type="domain" description="ABC transporter" evidence="6">
    <location>
        <begin position="26"/>
        <end position="278"/>
    </location>
</feature>
<comment type="caution">
    <text evidence="7">The sequence shown here is derived from an EMBL/GenBank/DDBJ whole genome shotgun (WGS) entry which is preliminary data.</text>
</comment>
<dbReference type="InterPro" id="IPR017871">
    <property type="entry name" value="ABC_transporter-like_CS"/>
</dbReference>
<dbReference type="PANTHER" id="PTHR43776">
    <property type="entry name" value="TRANSPORT ATP-BINDING PROTEIN"/>
    <property type="match status" value="1"/>
</dbReference>
<organism evidence="7 8">
    <name type="scientific">Siccirubricoccus soli</name>
    <dbReference type="NCBI Taxonomy" id="2899147"/>
    <lineage>
        <taxon>Bacteria</taxon>
        <taxon>Pseudomonadati</taxon>
        <taxon>Pseudomonadota</taxon>
        <taxon>Alphaproteobacteria</taxon>
        <taxon>Acetobacterales</taxon>
        <taxon>Roseomonadaceae</taxon>
        <taxon>Siccirubricoccus</taxon>
    </lineage>
</organism>
<dbReference type="InterPro" id="IPR003593">
    <property type="entry name" value="AAA+_ATPase"/>
</dbReference>
<dbReference type="CDD" id="cd03257">
    <property type="entry name" value="ABC_NikE_OppD_transporters"/>
    <property type="match status" value="1"/>
</dbReference>
<keyword evidence="4 7" id="KW-0067">ATP-binding</keyword>
<protein>
    <submittedName>
        <fullName evidence="7">ATP-binding cassette domain-containing protein</fullName>
    </submittedName>
</protein>
<dbReference type="Gene3D" id="3.40.50.300">
    <property type="entry name" value="P-loop containing nucleotide triphosphate hydrolases"/>
    <property type="match status" value="1"/>
</dbReference>
<evidence type="ECO:0000256" key="3">
    <source>
        <dbReference type="ARBA" id="ARBA00022741"/>
    </source>
</evidence>
<dbReference type="PROSITE" id="PS50893">
    <property type="entry name" value="ABC_TRANSPORTER_2"/>
    <property type="match status" value="1"/>
</dbReference>
<dbReference type="Pfam" id="PF00005">
    <property type="entry name" value="ABC_tran"/>
    <property type="match status" value="1"/>
</dbReference>
<proteinExistence type="inferred from homology"/>
<evidence type="ECO:0000313" key="7">
    <source>
        <dbReference type="EMBL" id="MCO6417271.1"/>
    </source>
</evidence>
<keyword evidence="3" id="KW-0547">Nucleotide-binding</keyword>
<accession>A0ABT1D5U9</accession>
<dbReference type="PANTHER" id="PTHR43776:SF7">
    <property type="entry name" value="D,D-DIPEPTIDE TRANSPORT ATP-BINDING PROTEIN DDPF-RELATED"/>
    <property type="match status" value="1"/>
</dbReference>
<dbReference type="SUPFAM" id="SSF52540">
    <property type="entry name" value="P-loop containing nucleoside triphosphate hydrolases"/>
    <property type="match status" value="1"/>
</dbReference>
<evidence type="ECO:0000256" key="2">
    <source>
        <dbReference type="ARBA" id="ARBA00022448"/>
    </source>
</evidence>
<dbReference type="GO" id="GO:0005524">
    <property type="term" value="F:ATP binding"/>
    <property type="evidence" value="ECO:0007669"/>
    <property type="project" value="UniProtKB-KW"/>
</dbReference>
<name>A0ABT1D5U9_9PROT</name>
<sequence>MSPLDDRSGERHGGLDRPHQGAAPLLELRDIRKEYALRQGLLARLTGRAERVAAVDDVSLAIQPGEVFGLVGESGCGKSTLSQIAVGLLAPSSGQVLYRGADIAALRGEARQAYRRGVQMVFQDTHSSLNPRKRIRRALAEALAASGQPRAAIPAKLLALMDQVGLDAVMLDRLPHELSGGQRQRVGIARALAMDPALLVADEPVSSLDVSLQGQIVNLLRELNARLGLTIVLVSHDLAVVARICQRIAVMQAGQIVEEGPPARVLFAPEHPYTRTLIAAVPRGLAGRRSTREVAPAEA</sequence>
<comment type="similarity">
    <text evidence="1">Belongs to the ABC transporter superfamily.</text>
</comment>
<evidence type="ECO:0000256" key="5">
    <source>
        <dbReference type="SAM" id="MobiDB-lite"/>
    </source>
</evidence>
<dbReference type="PROSITE" id="PS00211">
    <property type="entry name" value="ABC_TRANSPORTER_1"/>
    <property type="match status" value="1"/>
</dbReference>
<reference evidence="7 8" key="1">
    <citation type="submission" date="2021-12" db="EMBL/GenBank/DDBJ databases">
        <title>Siccirubricoccus leaddurans sp. nov., a high concentration Zn2+ tolerance bacterium.</title>
        <authorList>
            <person name="Cao Y."/>
        </authorList>
    </citation>
    <scope>NUCLEOTIDE SEQUENCE [LARGE SCALE GENOMIC DNA]</scope>
    <source>
        <strain evidence="7 8">KC 17139</strain>
    </source>
</reference>
<evidence type="ECO:0000313" key="8">
    <source>
        <dbReference type="Proteomes" id="UP001523392"/>
    </source>
</evidence>
<keyword evidence="8" id="KW-1185">Reference proteome</keyword>
<evidence type="ECO:0000256" key="4">
    <source>
        <dbReference type="ARBA" id="ARBA00022840"/>
    </source>
</evidence>
<dbReference type="InterPro" id="IPR003439">
    <property type="entry name" value="ABC_transporter-like_ATP-bd"/>
</dbReference>
<evidence type="ECO:0000259" key="6">
    <source>
        <dbReference type="PROSITE" id="PS50893"/>
    </source>
</evidence>
<keyword evidence="2" id="KW-0813">Transport</keyword>
<dbReference type="RefSeq" id="WP_252953900.1">
    <property type="nucleotide sequence ID" value="NZ_JAFIRR010000086.1"/>
</dbReference>
<dbReference type="InterPro" id="IPR027417">
    <property type="entry name" value="P-loop_NTPase"/>
</dbReference>
<dbReference type="Proteomes" id="UP001523392">
    <property type="component" value="Unassembled WGS sequence"/>
</dbReference>
<dbReference type="EMBL" id="JAFIRR010000086">
    <property type="protein sequence ID" value="MCO6417271.1"/>
    <property type="molecule type" value="Genomic_DNA"/>
</dbReference>